<dbReference type="GO" id="GO:0046034">
    <property type="term" value="P:ATP metabolic process"/>
    <property type="evidence" value="ECO:0007669"/>
    <property type="project" value="UniProtKB-UniRule"/>
</dbReference>
<dbReference type="GO" id="GO:0034272">
    <property type="term" value="C:phosphatidylinositol 3-kinase complex, class III, type II"/>
    <property type="evidence" value="ECO:0007669"/>
    <property type="project" value="TreeGrafter"/>
</dbReference>
<dbReference type="Pfam" id="PF00406">
    <property type="entry name" value="ADK"/>
    <property type="match status" value="1"/>
</dbReference>
<evidence type="ECO:0000256" key="9">
    <source>
        <dbReference type="SAM" id="MobiDB-lite"/>
    </source>
</evidence>
<evidence type="ECO:0000256" key="2">
    <source>
        <dbReference type="ARBA" id="ARBA00022679"/>
    </source>
</evidence>
<keyword evidence="3 7" id="KW-0547">Nucleotide-binding</keyword>
<dbReference type="PROSITE" id="PS00113">
    <property type="entry name" value="ADENYLATE_KINASE"/>
    <property type="match status" value="1"/>
</dbReference>
<dbReference type="GO" id="GO:0005829">
    <property type="term" value="C:cytosol"/>
    <property type="evidence" value="ECO:0007669"/>
    <property type="project" value="UniProtKB-SubCell"/>
</dbReference>
<evidence type="ECO:0000259" key="11">
    <source>
        <dbReference type="PROSITE" id="PS51545"/>
    </source>
</evidence>
<dbReference type="InterPro" id="IPR015433">
    <property type="entry name" value="PI3/4_kinase"/>
</dbReference>
<dbReference type="Proteomes" id="UP000242875">
    <property type="component" value="Unassembled WGS sequence"/>
</dbReference>
<feature type="binding site" evidence="7">
    <location>
        <position position="1023"/>
    </location>
    <ligand>
        <name>AMP</name>
        <dbReference type="ChEBI" id="CHEBI:456215"/>
    </ligand>
</feature>
<dbReference type="SUPFAM" id="SSF48371">
    <property type="entry name" value="ARM repeat"/>
    <property type="match status" value="1"/>
</dbReference>
<dbReference type="CDD" id="cd01428">
    <property type="entry name" value="ADK"/>
    <property type="match status" value="1"/>
</dbReference>
<gene>
    <name evidence="7" type="primary">ADK1</name>
    <name evidence="13" type="ORF">BZG36_04601</name>
</gene>
<feature type="binding site" evidence="7">
    <location>
        <begin position="861"/>
        <end position="866"/>
    </location>
    <ligand>
        <name>ATP</name>
        <dbReference type="ChEBI" id="CHEBI:30616"/>
    </ligand>
</feature>
<feature type="domain" description="C2 PI3K-type" evidence="12">
    <location>
        <begin position="34"/>
        <end position="186"/>
    </location>
</feature>
<sequence>MAGTMTDFKDFSYCQTRDLDAQLMLRIAVLEGHIEKKSSLEVAKNPQLQFSGVQLSDHSDVYMTCQLYCEGEAIGLPVKTSYKSFRNSWMWNEWLTFPIKYKDLPECTQVGITIWDIQGPRKVSAIGGTTFVLFSKDHTLKQGKHKLYIWRDREADGGLNTTTPSKLPSHGEMDRLEKAGHDMPFQHATLTVQYWLDNLAFRQIEKIHKKETLNSKDMFLYVDLPKFDFPLVFSEYEYPSTTKPTSQLNGNAAMPQPFIQSGTTAIPINDNEYPAVIILDPEILRENPVEAKHRRLVRSHRNGPLDRDLKPNPKTRDELNTILRYPPTQNLTTEEKDVIWKFRYYLTRDKRALTKFLKCVVWSDKMEAKQAVDLLQLWADIDVADALELLGRDFENRSVRRYAVSQLQKANDELVQALKFEHIREKQTNSHESSLVQFLIDRAIRNPILGTLFHWYLMVEVQDKIVGKMYAKVAYQYQKAMTEAPHGVEQRDILRRQGELVAYMSTLSKDYRQLKEVEKLRAKLADPKEGMNSFLPLPLPLDPIYSVQGLIPDGQEYPIMFKTGDDLRQDQLVIQIITLMDDLLQKENLDLKLTPYRVLATGTDQGMMQFIPNKSLAAVLNDHNNSILAYLRQHHPDSSPSNVFGLSAAVMETYIKSCAGYCVITYLLGVGDRHLDNLLLSPDGRLFHVDFGYILGRDPKPFPPPMKLCKEMIEAMGGTSSPQYQRFRSYCFTAFIILRKNANLILNLFALMVDANIPDIRIEPDKAVLKVQEKFRLDLSEEAAISYFQGLISDSVSALFPVLTEITAPQQSKILQEIKEHLASLHNKIDNLEKKISNAQGASPAPASDRSLRMIIMGPPGAGKGTQAPKIKEKFCICHLATGDMLRAAVAAKTPLGMEAKKIMDAGGLVSDEIVVGLIKDNLDTNAECKNGFILDGFPRTVVQAEKLDGMLEERKEKLDCAVELSIDDNLLVSRITGRLIHPASGRSYHKEFNPPKKPMTDDVTGEPLIQRSDDNADTLKKRLGTYHEQTAPVVEYYKTKGIHHSVDASQNPQVVWNSSLRNTYESSRSDLTTLSSDHPTRLNNQENELLMAYDDIKNRLTRLEKRLSKTENLFGEIHPPPSVAPSPIIEDSESQPHHDPNYDAYYVHPISMDPVSSWMSQKPALGDSPSNLSEPDM</sequence>
<dbReference type="GO" id="GO:0006172">
    <property type="term" value="P:ADP biosynthetic process"/>
    <property type="evidence" value="ECO:0007669"/>
    <property type="project" value="UniProtKB-UniRule"/>
</dbReference>
<dbReference type="Pfam" id="PF00792">
    <property type="entry name" value="PI3K_C2"/>
    <property type="match status" value="1"/>
</dbReference>
<comment type="domain">
    <text evidence="7">Consists of three domains, a large central CORE domain and two small peripheral domains, NMPbind and LID, which undergo movements during catalysis. The LID domain closes over the site of phosphoryl transfer upon ATP binding. Assembling and dissambling the active center during each catalytic cycle provides an effective means to prevent ATP hydrolysis.</text>
</comment>
<feature type="coiled-coil region" evidence="8">
    <location>
        <begin position="1087"/>
        <end position="1114"/>
    </location>
</feature>
<dbReference type="GO" id="GO:0005768">
    <property type="term" value="C:endosome"/>
    <property type="evidence" value="ECO:0007669"/>
    <property type="project" value="TreeGrafter"/>
</dbReference>
<dbReference type="InterPro" id="IPR002420">
    <property type="entry name" value="PI3K-type_C2_dom"/>
</dbReference>
<proteinExistence type="inferred from homology"/>
<dbReference type="PROSITE" id="PS51545">
    <property type="entry name" value="PIK_HELICAL"/>
    <property type="match status" value="1"/>
</dbReference>
<dbReference type="Gene3D" id="3.30.1010.10">
    <property type="entry name" value="Phosphatidylinositol 3-kinase Catalytic Subunit, Chain A, domain 4"/>
    <property type="match status" value="1"/>
</dbReference>
<evidence type="ECO:0000313" key="13">
    <source>
        <dbReference type="EMBL" id="OZJ02698.1"/>
    </source>
</evidence>
<feature type="region of interest" description="Disordered" evidence="9">
    <location>
        <begin position="1115"/>
        <end position="1178"/>
    </location>
</feature>
<comment type="catalytic activity">
    <reaction evidence="7">
        <text>AMP + ATP = 2 ADP</text>
        <dbReference type="Rhea" id="RHEA:12973"/>
        <dbReference type="ChEBI" id="CHEBI:30616"/>
        <dbReference type="ChEBI" id="CHEBI:456215"/>
        <dbReference type="ChEBI" id="CHEBI:456216"/>
        <dbReference type="EC" id="2.7.4.3"/>
    </reaction>
</comment>
<dbReference type="InterPro" id="IPR036940">
    <property type="entry name" value="PI3/4_kinase_cat_sf"/>
</dbReference>
<dbReference type="InterPro" id="IPR042236">
    <property type="entry name" value="PI3K_accessory_sf"/>
</dbReference>
<dbReference type="PROSITE" id="PS00916">
    <property type="entry name" value="PI3_4_KINASE_2"/>
    <property type="match status" value="1"/>
</dbReference>
<dbReference type="NCBIfam" id="NF001381">
    <property type="entry name" value="PRK00279.1-3"/>
    <property type="match status" value="1"/>
</dbReference>
<feature type="domain" description="PIK helical" evidence="11">
    <location>
        <begin position="306"/>
        <end position="480"/>
    </location>
</feature>
<dbReference type="InterPro" id="IPR018936">
    <property type="entry name" value="PI3/4_kinase_CS"/>
</dbReference>
<dbReference type="GO" id="GO:0048015">
    <property type="term" value="P:phosphatidylinositol-mediated signaling"/>
    <property type="evidence" value="ECO:0007669"/>
    <property type="project" value="TreeGrafter"/>
</dbReference>
<dbReference type="SUPFAM" id="SSF56112">
    <property type="entry name" value="Protein kinase-like (PK-like)"/>
    <property type="match status" value="1"/>
</dbReference>
<dbReference type="NCBIfam" id="NF001380">
    <property type="entry name" value="PRK00279.1-2"/>
    <property type="match status" value="1"/>
</dbReference>
<dbReference type="Pfam" id="PF00613">
    <property type="entry name" value="PI3Ka"/>
    <property type="match status" value="1"/>
</dbReference>
<dbReference type="InterPro" id="IPR007862">
    <property type="entry name" value="Adenylate_kinase_lid-dom"/>
</dbReference>
<feature type="binding site" evidence="7">
    <location>
        <position position="887"/>
    </location>
    <ligand>
        <name>AMP</name>
        <dbReference type="ChEBI" id="CHEBI:456215"/>
    </ligand>
</feature>
<dbReference type="SMART" id="SM00146">
    <property type="entry name" value="PI3Kc"/>
    <property type="match status" value="1"/>
</dbReference>
<dbReference type="InterPro" id="IPR027417">
    <property type="entry name" value="P-loop_NTPase"/>
</dbReference>
<feature type="binding site" evidence="7">
    <location>
        <begin position="988"/>
        <end position="989"/>
    </location>
    <ligand>
        <name>ATP</name>
        <dbReference type="ChEBI" id="CHEBI:30616"/>
    </ligand>
</feature>
<dbReference type="InterPro" id="IPR028587">
    <property type="entry name" value="AK2"/>
</dbReference>
<dbReference type="GO" id="GO:0005777">
    <property type="term" value="C:peroxisome"/>
    <property type="evidence" value="ECO:0007669"/>
    <property type="project" value="TreeGrafter"/>
</dbReference>
<dbReference type="Gene3D" id="1.10.1070.11">
    <property type="entry name" value="Phosphatidylinositol 3-/4-kinase, catalytic domain"/>
    <property type="match status" value="1"/>
</dbReference>
<evidence type="ECO:0000256" key="5">
    <source>
        <dbReference type="ARBA" id="ARBA00022840"/>
    </source>
</evidence>
<feature type="binding site" evidence="7">
    <location>
        <position position="882"/>
    </location>
    <ligand>
        <name>AMP</name>
        <dbReference type="ChEBI" id="CHEBI:456215"/>
    </ligand>
</feature>
<dbReference type="InterPro" id="IPR033690">
    <property type="entry name" value="Adenylat_kinase_CS"/>
</dbReference>
<dbReference type="SUPFAM" id="SSF49562">
    <property type="entry name" value="C2 domain (Calcium/lipid-binding domain, CaLB)"/>
    <property type="match status" value="1"/>
</dbReference>
<dbReference type="EMBL" id="MVBO01000132">
    <property type="protein sequence ID" value="OZJ02698.1"/>
    <property type="molecule type" value="Genomic_DNA"/>
</dbReference>
<evidence type="ECO:0000256" key="4">
    <source>
        <dbReference type="ARBA" id="ARBA00022777"/>
    </source>
</evidence>
<keyword evidence="5 7" id="KW-0067">ATP-binding</keyword>
<dbReference type="Gene3D" id="2.60.40.150">
    <property type="entry name" value="C2 domain"/>
    <property type="match status" value="1"/>
</dbReference>
<dbReference type="EC" id="2.7.4.3" evidence="7"/>
<dbReference type="SUPFAM" id="SSF52540">
    <property type="entry name" value="P-loop containing nucleoside triphosphate hydrolases"/>
    <property type="match status" value="1"/>
</dbReference>
<dbReference type="FunFam" id="1.25.40.70:FF:000009">
    <property type="entry name" value="Phosphatidylinositol 3-kinase VPS34"/>
    <property type="match status" value="1"/>
</dbReference>
<evidence type="ECO:0000259" key="12">
    <source>
        <dbReference type="PROSITE" id="PS51547"/>
    </source>
</evidence>
<evidence type="ECO:0000256" key="8">
    <source>
        <dbReference type="SAM" id="Coils"/>
    </source>
</evidence>
<dbReference type="FunFam" id="3.40.50.300:FF:000106">
    <property type="entry name" value="Adenylate kinase mitochondrial"/>
    <property type="match status" value="1"/>
</dbReference>
<dbReference type="GO" id="GO:0004017">
    <property type="term" value="F:AMP kinase activity"/>
    <property type="evidence" value="ECO:0007669"/>
    <property type="project" value="UniProtKB-UniRule"/>
</dbReference>
<feature type="region of interest" description="LID" evidence="7">
    <location>
        <begin position="978"/>
        <end position="1015"/>
    </location>
</feature>
<keyword evidence="14" id="KW-1185">Reference proteome</keyword>
<evidence type="ECO:0000256" key="1">
    <source>
        <dbReference type="ARBA" id="ARBA00006209"/>
    </source>
</evidence>
<comment type="similarity">
    <text evidence="7">Belongs to the adenylate kinase family. AK2 subfamily.</text>
</comment>
<feature type="coiled-coil region" evidence="8">
    <location>
        <begin position="815"/>
        <end position="842"/>
    </location>
</feature>
<dbReference type="GO" id="GO:0034271">
    <property type="term" value="C:phosphatidylinositol 3-kinase complex, class III, type I"/>
    <property type="evidence" value="ECO:0007669"/>
    <property type="project" value="TreeGrafter"/>
</dbReference>
<dbReference type="InterPro" id="IPR006259">
    <property type="entry name" value="Adenyl_kin_sub"/>
</dbReference>
<comment type="similarity">
    <text evidence="1">Belongs to the PI3/PI4-kinase family. Type III PI4K subfamily.</text>
</comment>
<feature type="binding site" evidence="7">
    <location>
        <position position="979"/>
    </location>
    <ligand>
        <name>ATP</name>
        <dbReference type="ChEBI" id="CHEBI:30616"/>
    </ligand>
</feature>
<dbReference type="Gene3D" id="1.25.40.70">
    <property type="entry name" value="Phosphatidylinositol 3-kinase, accessory domain (PIK)"/>
    <property type="match status" value="1"/>
</dbReference>
<dbReference type="GO" id="GO:0016303">
    <property type="term" value="F:1-phosphatidylinositol-3-kinase activity"/>
    <property type="evidence" value="ECO:0007669"/>
    <property type="project" value="UniProtKB-ARBA"/>
</dbReference>
<dbReference type="GO" id="GO:0005758">
    <property type="term" value="C:mitochondrial intermembrane space"/>
    <property type="evidence" value="ECO:0007669"/>
    <property type="project" value="UniProtKB-SubCell"/>
</dbReference>
<dbReference type="InterPro" id="IPR057756">
    <property type="entry name" value="PI3-kinase_type3/VPS34_cat"/>
</dbReference>
<dbReference type="PANTHER" id="PTHR10048:SF7">
    <property type="entry name" value="PHOSPHATIDYLINOSITOL 3-KINASE CATALYTIC SUBUNIT TYPE 3"/>
    <property type="match status" value="1"/>
</dbReference>
<evidence type="ECO:0000259" key="10">
    <source>
        <dbReference type="PROSITE" id="PS50290"/>
    </source>
</evidence>
<dbReference type="HAMAP" id="MF_03168">
    <property type="entry name" value="Adenylate_kinase_AK2"/>
    <property type="match status" value="1"/>
</dbReference>
<organism evidence="13 14">
    <name type="scientific">Bifiguratus adelaidae</name>
    <dbReference type="NCBI Taxonomy" id="1938954"/>
    <lineage>
        <taxon>Eukaryota</taxon>
        <taxon>Fungi</taxon>
        <taxon>Fungi incertae sedis</taxon>
        <taxon>Mucoromycota</taxon>
        <taxon>Mucoromycotina</taxon>
        <taxon>Endogonomycetes</taxon>
        <taxon>Endogonales</taxon>
        <taxon>Endogonales incertae sedis</taxon>
        <taxon>Bifiguratus</taxon>
    </lineage>
</organism>
<dbReference type="InterPro" id="IPR016024">
    <property type="entry name" value="ARM-type_fold"/>
</dbReference>
<dbReference type="OrthoDB" id="67688at2759"/>
<dbReference type="PRINTS" id="PR00094">
    <property type="entry name" value="ADENYLTKNASE"/>
</dbReference>
<keyword evidence="6 7" id="KW-0496">Mitochondrion</keyword>
<dbReference type="GO" id="GO:0006897">
    <property type="term" value="P:endocytosis"/>
    <property type="evidence" value="ECO:0007669"/>
    <property type="project" value="TreeGrafter"/>
</dbReference>
<feature type="domain" description="PI3K/PI4K catalytic" evidence="10">
    <location>
        <begin position="525"/>
        <end position="800"/>
    </location>
</feature>
<dbReference type="NCBIfam" id="NF011100">
    <property type="entry name" value="PRK14527.1"/>
    <property type="match status" value="1"/>
</dbReference>
<dbReference type="InterPro" id="IPR001263">
    <property type="entry name" value="PI3K_accessory_dom"/>
</dbReference>
<feature type="compositionally biased region" description="Polar residues" evidence="9">
    <location>
        <begin position="1169"/>
        <end position="1178"/>
    </location>
</feature>
<dbReference type="PROSITE" id="PS51547">
    <property type="entry name" value="C2_PI3K"/>
    <property type="match status" value="1"/>
</dbReference>
<dbReference type="SMART" id="SM00145">
    <property type="entry name" value="PI3Ka"/>
    <property type="match status" value="1"/>
</dbReference>
<keyword evidence="4 7" id="KW-0418">Kinase</keyword>
<dbReference type="InterPro" id="IPR000403">
    <property type="entry name" value="PI3/4_kinase_cat_dom"/>
</dbReference>
<dbReference type="GO" id="GO:0000407">
    <property type="term" value="C:phagophore assembly site"/>
    <property type="evidence" value="ECO:0007669"/>
    <property type="project" value="TreeGrafter"/>
</dbReference>
<feature type="binding site" evidence="7">
    <location>
        <position position="1012"/>
    </location>
    <ligand>
        <name>AMP</name>
        <dbReference type="ChEBI" id="CHEBI:456215"/>
    </ligand>
</feature>
<dbReference type="PANTHER" id="PTHR10048">
    <property type="entry name" value="PHOSPHATIDYLINOSITOL KINASE"/>
    <property type="match status" value="1"/>
</dbReference>
<dbReference type="CDD" id="cd08397">
    <property type="entry name" value="C2_PI3K_class_III"/>
    <property type="match status" value="1"/>
</dbReference>
<keyword evidence="2 7" id="KW-0808">Transferase</keyword>
<dbReference type="GO" id="GO:0000045">
    <property type="term" value="P:autophagosome assembly"/>
    <property type="evidence" value="ECO:0007669"/>
    <property type="project" value="TreeGrafter"/>
</dbReference>
<dbReference type="FunFam" id="1.10.1070.11:FF:000002">
    <property type="entry name" value="Phosphatidylinositol 3-kinase catalytic subunit type 3"/>
    <property type="match status" value="1"/>
</dbReference>
<comment type="subcellular location">
    <subcellularLocation>
        <location evidence="7">Cytoplasm</location>
        <location evidence="7">Cytosol</location>
    </subcellularLocation>
    <subcellularLocation>
        <location evidence="7">Mitochondrion intermembrane space</location>
    </subcellularLocation>
    <text evidence="7">Predominantly mitochondrial.</text>
</comment>
<comment type="caution">
    <text evidence="13">The sequence shown here is derived from an EMBL/GenBank/DDBJ whole genome shotgun (WGS) entry which is preliminary data.</text>
</comment>
<dbReference type="CDD" id="cd00896">
    <property type="entry name" value="PI3Kc_III"/>
    <property type="match status" value="1"/>
</dbReference>
<dbReference type="NCBIfam" id="TIGR01351">
    <property type="entry name" value="adk"/>
    <property type="match status" value="1"/>
</dbReference>
<comment type="function">
    <text evidence="7">Catalyzes the reversible transfer of the terminal phosphate group between ATP and AMP. Plays an important role in cellular energy homeostasis and in adenine nucleotide metabolism. Adenylate kinase activity is critical for regulation of the phosphate utilization and the AMP de novo biosynthesis pathways.</text>
</comment>
<dbReference type="InterPro" id="IPR000850">
    <property type="entry name" value="Adenylat/UMP-CMP_kin"/>
</dbReference>
<protein>
    <recommendedName>
        <fullName evidence="7">Adenylate kinase</fullName>
        <ecNumber evidence="7">2.7.4.3</ecNumber>
    </recommendedName>
    <alternativeName>
        <fullName evidence="7">ATP-AMP transphosphorylase</fullName>
    </alternativeName>
    <alternativeName>
        <fullName evidence="7">ATP:AMP phosphotransferase</fullName>
    </alternativeName>
    <alternativeName>
        <fullName evidence="7">Adenylate kinase cytosolic and mitochondrial</fullName>
    </alternativeName>
    <alternativeName>
        <fullName evidence="7">Adenylate monophosphate kinase</fullName>
    </alternativeName>
</protein>
<feature type="binding site" evidence="7">
    <location>
        <begin position="908"/>
        <end position="910"/>
    </location>
    <ligand>
        <name>AMP</name>
        <dbReference type="ChEBI" id="CHEBI:456215"/>
    </ligand>
</feature>
<keyword evidence="8" id="KW-0175">Coiled coil</keyword>
<feature type="region of interest" description="NMPbind" evidence="7">
    <location>
        <begin position="881"/>
        <end position="910"/>
    </location>
</feature>
<name>A0A261XWJ8_9FUNG</name>
<dbReference type="CDD" id="cd00870">
    <property type="entry name" value="PI3Ka_III"/>
    <property type="match status" value="1"/>
</dbReference>
<dbReference type="AlphaFoldDB" id="A0A261XWJ8"/>
<dbReference type="Pfam" id="PF00454">
    <property type="entry name" value="PI3_PI4_kinase"/>
    <property type="match status" value="1"/>
</dbReference>
<dbReference type="SMART" id="SM00142">
    <property type="entry name" value="PI3K_C2"/>
    <property type="match status" value="1"/>
</dbReference>
<dbReference type="Pfam" id="PF05191">
    <property type="entry name" value="ADK_lid"/>
    <property type="match status" value="1"/>
</dbReference>
<dbReference type="PROSITE" id="PS50290">
    <property type="entry name" value="PI3_4_KINASE_3"/>
    <property type="match status" value="1"/>
</dbReference>
<feature type="binding site" evidence="7">
    <location>
        <position position="1051"/>
    </location>
    <ligand>
        <name>ATP</name>
        <dbReference type="ChEBI" id="CHEBI:30616"/>
    </ligand>
</feature>
<accession>A0A261XWJ8</accession>
<comment type="subunit">
    <text evidence="7">Monomer.</text>
</comment>
<dbReference type="InterPro" id="IPR011009">
    <property type="entry name" value="Kinase-like_dom_sf"/>
</dbReference>
<evidence type="ECO:0000256" key="7">
    <source>
        <dbReference type="HAMAP-Rule" id="MF_03168"/>
    </source>
</evidence>
<keyword evidence="7" id="KW-0963">Cytoplasm</keyword>
<dbReference type="InterPro" id="IPR035892">
    <property type="entry name" value="C2_domain_sf"/>
</dbReference>
<evidence type="ECO:0000256" key="3">
    <source>
        <dbReference type="ARBA" id="ARBA00022741"/>
    </source>
</evidence>
<dbReference type="PROSITE" id="PS00915">
    <property type="entry name" value="PI3_4_KINASE_1"/>
    <property type="match status" value="1"/>
</dbReference>
<feature type="binding site" evidence="7">
    <location>
        <position position="944"/>
    </location>
    <ligand>
        <name>AMP</name>
        <dbReference type="ChEBI" id="CHEBI:456215"/>
    </ligand>
</feature>
<dbReference type="GO" id="GO:0046033">
    <property type="term" value="P:AMP metabolic process"/>
    <property type="evidence" value="ECO:0007669"/>
    <property type="project" value="UniProtKB-UniRule"/>
</dbReference>
<dbReference type="GO" id="GO:0005524">
    <property type="term" value="F:ATP binding"/>
    <property type="evidence" value="ECO:0007669"/>
    <property type="project" value="UniProtKB-KW"/>
</dbReference>
<evidence type="ECO:0000313" key="14">
    <source>
        <dbReference type="Proteomes" id="UP000242875"/>
    </source>
</evidence>
<feature type="binding site" evidence="7">
    <location>
        <begin position="937"/>
        <end position="940"/>
    </location>
    <ligand>
        <name>AMP</name>
        <dbReference type="ChEBI" id="CHEBI:456215"/>
    </ligand>
</feature>
<dbReference type="HAMAP" id="MF_00235">
    <property type="entry name" value="Adenylate_kinase_Adk"/>
    <property type="match status" value="1"/>
</dbReference>
<dbReference type="Gene3D" id="3.40.50.300">
    <property type="entry name" value="P-loop containing nucleotide triphosphate hydrolases"/>
    <property type="match status" value="1"/>
</dbReference>
<reference evidence="13 14" key="1">
    <citation type="journal article" date="2017" name="Mycologia">
        <title>Bifiguratus adelaidae, gen. et sp. nov., a new member of Mucoromycotina in endophytic and soil-dwelling habitats.</title>
        <authorList>
            <person name="Torres-Cruz T.J."/>
            <person name="Billingsley Tobias T.L."/>
            <person name="Almatruk M."/>
            <person name="Hesse C."/>
            <person name="Kuske C.R."/>
            <person name="Desiro A."/>
            <person name="Benucci G.M."/>
            <person name="Bonito G."/>
            <person name="Stajich J.E."/>
            <person name="Dunlap C."/>
            <person name="Arnold A.E."/>
            <person name="Porras-Alfaro A."/>
        </authorList>
    </citation>
    <scope>NUCLEOTIDE SEQUENCE [LARGE SCALE GENOMIC DNA]</scope>
    <source>
        <strain evidence="13 14">AZ0501</strain>
    </source>
</reference>
<evidence type="ECO:0000256" key="6">
    <source>
        <dbReference type="ARBA" id="ARBA00023128"/>
    </source>
</evidence>